<feature type="active site" description="Charge relay system" evidence="1">
    <location>
        <position position="224"/>
    </location>
</feature>
<feature type="active site" description="Charge relay system" evidence="1">
    <location>
        <position position="194"/>
    </location>
</feature>
<feature type="domain" description="Serine aminopeptidase S33" evidence="4">
    <location>
        <begin position="20"/>
        <end position="229"/>
    </location>
</feature>
<gene>
    <name evidence="5" type="ORF">H9889_00230</name>
</gene>
<dbReference type="InterPro" id="IPR012354">
    <property type="entry name" value="Esterase_lipase"/>
</dbReference>
<dbReference type="PANTHER" id="PTHR11614">
    <property type="entry name" value="PHOSPHOLIPASE-RELATED"/>
    <property type="match status" value="1"/>
</dbReference>
<feature type="active site" description="Nucleophile" evidence="1">
    <location>
        <position position="94"/>
    </location>
</feature>
<reference evidence="5" key="2">
    <citation type="submission" date="2021-04" db="EMBL/GenBank/DDBJ databases">
        <authorList>
            <person name="Gilroy R."/>
        </authorList>
    </citation>
    <scope>NUCLEOTIDE SEQUENCE</scope>
    <source>
        <strain evidence="5">CHK160-9182</strain>
    </source>
</reference>
<dbReference type="Pfam" id="PF12146">
    <property type="entry name" value="Hydrolase_4"/>
    <property type="match status" value="1"/>
</dbReference>
<dbReference type="EMBL" id="DXHP01000005">
    <property type="protein sequence ID" value="HIW05745.1"/>
    <property type="molecule type" value="Genomic_DNA"/>
</dbReference>
<evidence type="ECO:0000259" key="4">
    <source>
        <dbReference type="Pfam" id="PF12146"/>
    </source>
</evidence>
<evidence type="ECO:0000313" key="6">
    <source>
        <dbReference type="Proteomes" id="UP000823934"/>
    </source>
</evidence>
<name>A0A9D1Q536_9GAMM</name>
<organism evidence="5 6">
    <name type="scientific">Candidatus Ignatzschineria merdigallinarum</name>
    <dbReference type="NCBI Taxonomy" id="2838621"/>
    <lineage>
        <taxon>Bacteria</taxon>
        <taxon>Pseudomonadati</taxon>
        <taxon>Pseudomonadota</taxon>
        <taxon>Gammaproteobacteria</taxon>
        <taxon>Cardiobacteriales</taxon>
        <taxon>Ignatzschineriaceae</taxon>
        <taxon>Ignatzschineria</taxon>
    </lineage>
</organism>
<evidence type="ECO:0000256" key="1">
    <source>
        <dbReference type="PIRSR" id="PIRSR017388-1"/>
    </source>
</evidence>
<feature type="site" description="Important for substrate specificity" evidence="3">
    <location>
        <position position="143"/>
    </location>
</feature>
<dbReference type="Gene3D" id="3.40.50.1820">
    <property type="entry name" value="alpha/beta hydrolase"/>
    <property type="match status" value="1"/>
</dbReference>
<dbReference type="InterPro" id="IPR051044">
    <property type="entry name" value="MAG_DAG_Lipase"/>
</dbReference>
<accession>A0A9D1Q536</accession>
<evidence type="ECO:0000256" key="3">
    <source>
        <dbReference type="PIRSR" id="PIRSR017388-3"/>
    </source>
</evidence>
<dbReference type="GO" id="GO:0052689">
    <property type="term" value="F:carboxylic ester hydrolase activity"/>
    <property type="evidence" value="ECO:0007669"/>
    <property type="project" value="InterPro"/>
</dbReference>
<evidence type="ECO:0000313" key="5">
    <source>
        <dbReference type="EMBL" id="HIW05745.1"/>
    </source>
</evidence>
<dbReference type="Proteomes" id="UP000823934">
    <property type="component" value="Unassembled WGS sequence"/>
</dbReference>
<sequence length="251" mass="27817">MSKIIPGAEDFFYEGNQIGILAIHGFTGTTQSMRSLGKAFADAGFTVLGPRLTGHGISPEEMRNAEFKDWLQDVEEALDELRLHADKIFITGLSMGGALTLYLAENYEDILGIIPINAAIDMPAFKEFYQTQRIVNIEFIDGIGSDIKKPNVTELAYAKTPVKSMKELLDLMAIVRQDLSKIQCPALIFSSTVDHVVPPENSQTIYQDISSHDKTLIPLHESYHVATLDNDADLIATESIKFIREILASEI</sequence>
<feature type="binding site" evidence="2">
    <location>
        <position position="95"/>
    </location>
    <ligand>
        <name>substrate</name>
    </ligand>
</feature>
<protein>
    <submittedName>
        <fullName evidence="5">Alpha/beta fold hydrolase</fullName>
    </submittedName>
</protein>
<proteinExistence type="predicted"/>
<comment type="caution">
    <text evidence="5">The sequence shown here is derived from an EMBL/GenBank/DDBJ whole genome shotgun (WGS) entry which is preliminary data.</text>
</comment>
<dbReference type="AlphaFoldDB" id="A0A9D1Q536"/>
<dbReference type="SUPFAM" id="SSF53474">
    <property type="entry name" value="alpha/beta-Hydrolases"/>
    <property type="match status" value="1"/>
</dbReference>
<dbReference type="InterPro" id="IPR022742">
    <property type="entry name" value="Hydrolase_4"/>
</dbReference>
<keyword evidence="5" id="KW-0378">Hydrolase</keyword>
<reference evidence="5" key="1">
    <citation type="journal article" date="2021" name="PeerJ">
        <title>Extensive microbial diversity within the chicken gut microbiome revealed by metagenomics and culture.</title>
        <authorList>
            <person name="Gilroy R."/>
            <person name="Ravi A."/>
            <person name="Getino M."/>
            <person name="Pursley I."/>
            <person name="Horton D.L."/>
            <person name="Alikhan N.F."/>
            <person name="Baker D."/>
            <person name="Gharbi K."/>
            <person name="Hall N."/>
            <person name="Watson M."/>
            <person name="Adriaenssens E.M."/>
            <person name="Foster-Nyarko E."/>
            <person name="Jarju S."/>
            <person name="Secka A."/>
            <person name="Antonio M."/>
            <person name="Oren A."/>
            <person name="Chaudhuri R.R."/>
            <person name="La Ragione R."/>
            <person name="Hildebrand F."/>
            <person name="Pallen M.J."/>
        </authorList>
    </citation>
    <scope>NUCLEOTIDE SEQUENCE</scope>
    <source>
        <strain evidence="5">CHK160-9182</strain>
    </source>
</reference>
<feature type="binding site" evidence="2">
    <location>
        <position position="26"/>
    </location>
    <ligand>
        <name>substrate</name>
    </ligand>
</feature>
<dbReference type="PIRSF" id="PIRSF017388">
    <property type="entry name" value="Esterase_lipase"/>
    <property type="match status" value="1"/>
</dbReference>
<evidence type="ECO:0000256" key="2">
    <source>
        <dbReference type="PIRSR" id="PIRSR017388-2"/>
    </source>
</evidence>
<dbReference type="InterPro" id="IPR029058">
    <property type="entry name" value="AB_hydrolase_fold"/>
</dbReference>